<dbReference type="EMBL" id="CP045529">
    <property type="protein sequence ID" value="QFU98642.1"/>
    <property type="molecule type" value="Genomic_DNA"/>
</dbReference>
<dbReference type="InterPro" id="IPR050490">
    <property type="entry name" value="Bact_solute-bd_prot1"/>
</dbReference>
<proteinExistence type="predicted"/>
<feature type="signal peptide" evidence="6">
    <location>
        <begin position="1"/>
        <end position="22"/>
    </location>
</feature>
<keyword evidence="5" id="KW-0449">Lipoprotein</keyword>
<protein>
    <submittedName>
        <fullName evidence="7">Uncharacterized protein</fullName>
    </submittedName>
</protein>
<dbReference type="InterPro" id="IPR006059">
    <property type="entry name" value="SBP"/>
</dbReference>
<dbReference type="Pfam" id="PF01547">
    <property type="entry name" value="SBP_bac_1"/>
    <property type="match status" value="1"/>
</dbReference>
<reference evidence="7 8" key="1">
    <citation type="submission" date="2019-10" db="EMBL/GenBank/DDBJ databases">
        <title>Genome sequence of Luteimicrobium xylanilyticum HY-24.</title>
        <authorList>
            <person name="Kim D.Y."/>
            <person name="Park H.-Y."/>
        </authorList>
    </citation>
    <scope>NUCLEOTIDE SEQUENCE [LARGE SCALE GENOMIC DNA]</scope>
    <source>
        <strain evidence="7 8">HY-24</strain>
    </source>
</reference>
<dbReference type="Gene3D" id="3.40.190.10">
    <property type="entry name" value="Periplasmic binding protein-like II"/>
    <property type="match status" value="1"/>
</dbReference>
<dbReference type="PANTHER" id="PTHR43649:SF33">
    <property type="entry name" value="POLYGALACTURONAN_RHAMNOGALACTURONAN-BINDING PROTEIN YTCQ"/>
    <property type="match status" value="1"/>
</dbReference>
<name>A0A5P9QC37_9MICO</name>
<dbReference type="OrthoDB" id="358201at2"/>
<dbReference type="KEGG" id="lxl:KDY119_02159"/>
<dbReference type="Proteomes" id="UP000326702">
    <property type="component" value="Chromosome"/>
</dbReference>
<dbReference type="PANTHER" id="PTHR43649">
    <property type="entry name" value="ARABINOSE-BINDING PROTEIN-RELATED"/>
    <property type="match status" value="1"/>
</dbReference>
<evidence type="ECO:0000256" key="2">
    <source>
        <dbReference type="ARBA" id="ARBA00022729"/>
    </source>
</evidence>
<evidence type="ECO:0000256" key="1">
    <source>
        <dbReference type="ARBA" id="ARBA00022475"/>
    </source>
</evidence>
<dbReference type="RefSeq" id="WP_036949711.1">
    <property type="nucleotide sequence ID" value="NZ_BAABIH010000017.1"/>
</dbReference>
<accession>A0A5P9QC37</accession>
<gene>
    <name evidence="7" type="ORF">KDY119_02159</name>
</gene>
<keyword evidence="8" id="KW-1185">Reference proteome</keyword>
<dbReference type="AlphaFoldDB" id="A0A5P9QC37"/>
<keyword evidence="3" id="KW-0472">Membrane</keyword>
<feature type="chain" id="PRO_5024893098" evidence="6">
    <location>
        <begin position="23"/>
        <end position="440"/>
    </location>
</feature>
<keyword evidence="2 6" id="KW-0732">Signal</keyword>
<evidence type="ECO:0000256" key="3">
    <source>
        <dbReference type="ARBA" id="ARBA00023136"/>
    </source>
</evidence>
<evidence type="ECO:0000313" key="7">
    <source>
        <dbReference type="EMBL" id="QFU98642.1"/>
    </source>
</evidence>
<keyword evidence="4" id="KW-0564">Palmitate</keyword>
<evidence type="ECO:0000256" key="4">
    <source>
        <dbReference type="ARBA" id="ARBA00023139"/>
    </source>
</evidence>
<evidence type="ECO:0000256" key="5">
    <source>
        <dbReference type="ARBA" id="ARBA00023288"/>
    </source>
</evidence>
<keyword evidence="1" id="KW-1003">Cell membrane</keyword>
<dbReference type="PROSITE" id="PS51257">
    <property type="entry name" value="PROKAR_LIPOPROTEIN"/>
    <property type="match status" value="1"/>
</dbReference>
<dbReference type="SUPFAM" id="SSF53850">
    <property type="entry name" value="Periplasmic binding protein-like II"/>
    <property type="match status" value="1"/>
</dbReference>
<evidence type="ECO:0000313" key="8">
    <source>
        <dbReference type="Proteomes" id="UP000326702"/>
    </source>
</evidence>
<organism evidence="7 8">
    <name type="scientific">Luteimicrobium xylanilyticum</name>
    <dbReference type="NCBI Taxonomy" id="1133546"/>
    <lineage>
        <taxon>Bacteria</taxon>
        <taxon>Bacillati</taxon>
        <taxon>Actinomycetota</taxon>
        <taxon>Actinomycetes</taxon>
        <taxon>Micrococcales</taxon>
        <taxon>Luteimicrobium</taxon>
    </lineage>
</organism>
<sequence>MKRTITAGALAAALALPLTLTACSGGGGGGGSDDATANADGKTLTIWDYESDDSAMGQAWAKAIEIFKEKHPGVTVKTESQTFEQIQKNAKIILTGDDVPDVMEYNKGNATAGQLASQGLLTPLTDVVKDRGWDKKVTGSIATTAQYDENGLMGAGDWYGIPNYGEYVTVYYNKDLFKKYGVAVPTTLDQFTAALATFKAAGVTPLNPAGAEYPLGQLWYQLALTKADRSWIDSYQLFKGDLDWQGEQLTSATDTISDWTKKGYIPKNSAGLTAEDMGTSFISGKYPIMVSGSWWFGRLVNEAKFDWGQFQFPGSNFALGSSGNLWVVPQNAKNKGLAEDFIDITLSDEVQNVLGQKGGLPIAGDASTITDAKTKTFTEQFQKLVSDDSLAFYPDWPVAGFYDQIVSALQSVVNGSKSTSDVLSQLQKQYESGKDDLLNG</sequence>
<evidence type="ECO:0000256" key="6">
    <source>
        <dbReference type="SAM" id="SignalP"/>
    </source>
</evidence>